<feature type="transmembrane region" description="Helical" evidence="1">
    <location>
        <begin position="322"/>
        <end position="341"/>
    </location>
</feature>
<dbReference type="PANTHER" id="PTHR11328">
    <property type="entry name" value="MAJOR FACILITATOR SUPERFAMILY DOMAIN-CONTAINING PROTEIN"/>
    <property type="match status" value="1"/>
</dbReference>
<evidence type="ECO:0000313" key="2">
    <source>
        <dbReference type="EMBL" id="BAU96895.1"/>
    </source>
</evidence>
<dbReference type="KEGG" id="csur:N24_2633"/>
<keyword evidence="2" id="KW-0762">Sugar transport</keyword>
<dbReference type="GO" id="GO:0006814">
    <property type="term" value="P:sodium ion transport"/>
    <property type="evidence" value="ECO:0007669"/>
    <property type="project" value="InterPro"/>
</dbReference>
<keyword evidence="1" id="KW-0812">Transmembrane</keyword>
<feature type="transmembrane region" description="Helical" evidence="1">
    <location>
        <begin position="98"/>
        <end position="115"/>
    </location>
</feature>
<feature type="transmembrane region" description="Helical" evidence="1">
    <location>
        <begin position="296"/>
        <end position="315"/>
    </location>
</feature>
<feature type="transmembrane region" description="Helical" evidence="1">
    <location>
        <begin position="257"/>
        <end position="284"/>
    </location>
</feature>
<dbReference type="GO" id="GO:0008643">
    <property type="term" value="P:carbohydrate transport"/>
    <property type="evidence" value="ECO:0007669"/>
    <property type="project" value="InterPro"/>
</dbReference>
<dbReference type="GO" id="GO:0015293">
    <property type="term" value="F:symporter activity"/>
    <property type="evidence" value="ECO:0007669"/>
    <property type="project" value="InterPro"/>
</dbReference>
<dbReference type="Proteomes" id="UP000218244">
    <property type="component" value="Chromosome"/>
</dbReference>
<dbReference type="InterPro" id="IPR001927">
    <property type="entry name" value="Na/Gal_symport"/>
</dbReference>
<feature type="transmembrane region" description="Helical" evidence="1">
    <location>
        <begin position="438"/>
        <end position="460"/>
    </location>
</feature>
<dbReference type="SUPFAM" id="SSF103473">
    <property type="entry name" value="MFS general substrate transporter"/>
    <property type="match status" value="1"/>
</dbReference>
<evidence type="ECO:0000313" key="3">
    <source>
        <dbReference type="Proteomes" id="UP000218244"/>
    </source>
</evidence>
<name>A0A160PT40_9CORY</name>
<gene>
    <name evidence="2" type="ORF">N24_2633</name>
</gene>
<dbReference type="Pfam" id="PF13347">
    <property type="entry name" value="MFS_2"/>
    <property type="match status" value="1"/>
</dbReference>
<dbReference type="Gene3D" id="1.20.1250.20">
    <property type="entry name" value="MFS general substrate transporter like domains"/>
    <property type="match status" value="1"/>
</dbReference>
<feature type="transmembrane region" description="Helical" evidence="1">
    <location>
        <begin position="207"/>
        <end position="228"/>
    </location>
</feature>
<dbReference type="EMBL" id="AP017369">
    <property type="protein sequence ID" value="BAU96895.1"/>
    <property type="molecule type" value="Genomic_DNA"/>
</dbReference>
<dbReference type="NCBIfam" id="TIGR00792">
    <property type="entry name" value="gph"/>
    <property type="match status" value="1"/>
</dbReference>
<dbReference type="InterPro" id="IPR036259">
    <property type="entry name" value="MFS_trans_sf"/>
</dbReference>
<feature type="transmembrane region" description="Helical" evidence="1">
    <location>
        <begin position="135"/>
        <end position="157"/>
    </location>
</feature>
<protein>
    <submittedName>
        <fullName evidence="2">Sugar transporter</fullName>
    </submittedName>
</protein>
<accession>A0A160PT40</accession>
<evidence type="ECO:0000256" key="1">
    <source>
        <dbReference type="SAM" id="Phobius"/>
    </source>
</evidence>
<proteinExistence type="predicted"/>
<dbReference type="GO" id="GO:0005886">
    <property type="term" value="C:plasma membrane"/>
    <property type="evidence" value="ECO:0007669"/>
    <property type="project" value="TreeGrafter"/>
</dbReference>
<organism evidence="2 3">
    <name type="scientific">Corynebacterium suranareeae</name>
    <dbReference type="NCBI Taxonomy" id="2506452"/>
    <lineage>
        <taxon>Bacteria</taxon>
        <taxon>Bacillati</taxon>
        <taxon>Actinomycetota</taxon>
        <taxon>Actinomycetes</taxon>
        <taxon>Mycobacteriales</taxon>
        <taxon>Corynebacteriaceae</taxon>
        <taxon>Corynebacterium</taxon>
    </lineage>
</organism>
<reference evidence="2 3" key="1">
    <citation type="submission" date="2016-02" db="EMBL/GenBank/DDBJ databases">
        <title>Corynebacterium glutamicum N24 whole genome sequencing project.</title>
        <authorList>
            <person name="Matsutani M."/>
            <person name="Nangtapong N."/>
            <person name="Yakushi T."/>
            <person name="Matsushita K."/>
        </authorList>
    </citation>
    <scope>NUCLEOTIDE SEQUENCE [LARGE SCALE GENOMIC DNA]</scope>
    <source>
        <strain evidence="2 3">N24</strain>
    </source>
</reference>
<dbReference type="RefSeq" id="WP_096458066.1">
    <property type="nucleotide sequence ID" value="NZ_AP017369.1"/>
</dbReference>
<keyword evidence="2" id="KW-0813">Transport</keyword>
<feature type="transmembrane region" description="Helical" evidence="1">
    <location>
        <begin position="400"/>
        <end position="418"/>
    </location>
</feature>
<dbReference type="PANTHER" id="PTHR11328:SF24">
    <property type="entry name" value="MAJOR FACILITATOR SUPERFAMILY (MFS) PROFILE DOMAIN-CONTAINING PROTEIN"/>
    <property type="match status" value="1"/>
</dbReference>
<keyword evidence="3" id="KW-1185">Reference proteome</keyword>
<keyword evidence="1" id="KW-0472">Membrane</keyword>
<dbReference type="InterPro" id="IPR039672">
    <property type="entry name" value="MFS_2"/>
</dbReference>
<feature type="transmembrane region" description="Helical" evidence="1">
    <location>
        <begin position="347"/>
        <end position="371"/>
    </location>
</feature>
<dbReference type="CDD" id="cd17332">
    <property type="entry name" value="MFS_MelB_like"/>
    <property type="match status" value="1"/>
</dbReference>
<keyword evidence="1" id="KW-1133">Transmembrane helix</keyword>
<dbReference type="AlphaFoldDB" id="A0A160PT40"/>
<sequence length="483" mass="52788">MTNTIGAAAPTTVEREVRPFGFRDKLGYMFGDFGNDFTFILQSTFFMLFYTNVVGIHPGHVGTLLLVARIFDAFTDVAMGIIVDRFPNAKAGFKFKRWVKWIAIPVAIASALMYMSFVADFDSYAAKVVWMTATYFLWGSFCYSAINIPYGSMASVISANPDDRSHLSAWRSTGGNLANIVISSLLPLIVYVTNAAGVSVISGERMMWAAVVCSILAVFCYAGLYFLVEERVIENQDVPKQSVGLGKMLATVLSNRALLALIVAALVLLLAFMYVGGMLGYLFLEYFHDGRLQSPASFVALVPSLILIVLSPWLAKKFGKAEVGITVTFAAGVIFLVAYFLKIESAAVWISFYAVAMFCVNVFNFLIWAFITDVIDYQEVRTGHRDDGTVYAVYSWARKLGQALAGFLIGASLAWVGFDSEVASQGLAQPQSAVDGVYFLANVIPGVGLIVVSLALLFLYPLKKKTVDQNVAILASRRDATVV</sequence>
<feature type="transmembrane region" description="Helical" evidence="1">
    <location>
        <begin position="177"/>
        <end position="201"/>
    </location>
</feature>